<keyword evidence="5" id="KW-0378">Hydrolase</keyword>
<organism evidence="10 11">
    <name type="scientific">Rhodanobacter ginsenosidimutans</name>
    <dbReference type="NCBI Taxonomy" id="490571"/>
    <lineage>
        <taxon>Bacteria</taxon>
        <taxon>Pseudomonadati</taxon>
        <taxon>Pseudomonadota</taxon>
        <taxon>Gammaproteobacteria</taxon>
        <taxon>Lysobacterales</taxon>
        <taxon>Rhodanobacteraceae</taxon>
        <taxon>Rhodanobacter</taxon>
    </lineage>
</organism>
<evidence type="ECO:0000256" key="7">
    <source>
        <dbReference type="SAM" id="SignalP"/>
    </source>
</evidence>
<name>A0ABW0JR08_9GAMM</name>
<dbReference type="SUPFAM" id="SSF53474">
    <property type="entry name" value="alpha/beta-Hydrolases"/>
    <property type="match status" value="1"/>
</dbReference>
<dbReference type="Gene3D" id="3.40.50.1820">
    <property type="entry name" value="alpha/beta hydrolase"/>
    <property type="match status" value="1"/>
</dbReference>
<dbReference type="PANTHER" id="PTHR42881:SF2">
    <property type="entry name" value="PROLYL ENDOPEPTIDASE"/>
    <property type="match status" value="1"/>
</dbReference>
<dbReference type="InterPro" id="IPR029058">
    <property type="entry name" value="AB_hydrolase_fold"/>
</dbReference>
<dbReference type="InterPro" id="IPR051167">
    <property type="entry name" value="Prolyl_oligopep/macrocyclase"/>
</dbReference>
<dbReference type="InterPro" id="IPR001375">
    <property type="entry name" value="Peptidase_S9_cat"/>
</dbReference>
<reference evidence="11" key="1">
    <citation type="journal article" date="2019" name="Int. J. Syst. Evol. Microbiol.">
        <title>The Global Catalogue of Microorganisms (GCM) 10K type strain sequencing project: providing services to taxonomists for standard genome sequencing and annotation.</title>
        <authorList>
            <consortium name="The Broad Institute Genomics Platform"/>
            <consortium name="The Broad Institute Genome Sequencing Center for Infectious Disease"/>
            <person name="Wu L."/>
            <person name="Ma J."/>
        </authorList>
    </citation>
    <scope>NUCLEOTIDE SEQUENCE [LARGE SCALE GENOMIC DNA]</scope>
    <source>
        <strain evidence="11">KACC 12822</strain>
    </source>
</reference>
<dbReference type="InterPro" id="IPR002471">
    <property type="entry name" value="Pept_S9_AS"/>
</dbReference>
<dbReference type="PANTHER" id="PTHR42881">
    <property type="entry name" value="PROLYL ENDOPEPTIDASE"/>
    <property type="match status" value="1"/>
</dbReference>
<evidence type="ECO:0000256" key="3">
    <source>
        <dbReference type="ARBA" id="ARBA00011897"/>
    </source>
</evidence>
<evidence type="ECO:0000259" key="9">
    <source>
        <dbReference type="Pfam" id="PF02897"/>
    </source>
</evidence>
<gene>
    <name evidence="10" type="ORF">ACFPK0_00780</name>
</gene>
<proteinExistence type="inferred from homology"/>
<comment type="caution">
    <text evidence="10">The sequence shown here is derived from an EMBL/GenBank/DDBJ whole genome shotgun (WGS) entry which is preliminary data.</text>
</comment>
<evidence type="ECO:0000313" key="11">
    <source>
        <dbReference type="Proteomes" id="UP001596018"/>
    </source>
</evidence>
<dbReference type="InterPro" id="IPR002470">
    <property type="entry name" value="Peptidase_S9A"/>
</dbReference>
<accession>A0ABW0JR08</accession>
<evidence type="ECO:0000256" key="4">
    <source>
        <dbReference type="ARBA" id="ARBA00022670"/>
    </source>
</evidence>
<evidence type="ECO:0000256" key="5">
    <source>
        <dbReference type="ARBA" id="ARBA00022801"/>
    </source>
</evidence>
<feature type="domain" description="Peptidase S9 prolyl oligopeptidase catalytic" evidence="8">
    <location>
        <begin position="506"/>
        <end position="716"/>
    </location>
</feature>
<dbReference type="Pfam" id="PF00326">
    <property type="entry name" value="Peptidase_S9"/>
    <property type="match status" value="1"/>
</dbReference>
<comment type="similarity">
    <text evidence="2">Belongs to the peptidase S9A family.</text>
</comment>
<dbReference type="Pfam" id="PF02897">
    <property type="entry name" value="Peptidase_S9_N"/>
    <property type="match status" value="1"/>
</dbReference>
<dbReference type="RefSeq" id="WP_377337677.1">
    <property type="nucleotide sequence ID" value="NZ_JALBWS010000015.1"/>
</dbReference>
<keyword evidence="4" id="KW-0645">Protease</keyword>
<keyword evidence="6" id="KW-0720">Serine protease</keyword>
<dbReference type="PRINTS" id="PR00862">
    <property type="entry name" value="PROLIGOPTASE"/>
</dbReference>
<dbReference type="InterPro" id="IPR023302">
    <property type="entry name" value="Pept_S9A_N"/>
</dbReference>
<dbReference type="Gene3D" id="2.130.10.120">
    <property type="entry name" value="Prolyl oligopeptidase, N-terminal domain"/>
    <property type="match status" value="1"/>
</dbReference>
<evidence type="ECO:0000256" key="1">
    <source>
        <dbReference type="ARBA" id="ARBA00001070"/>
    </source>
</evidence>
<dbReference type="Proteomes" id="UP001596018">
    <property type="component" value="Unassembled WGS sequence"/>
</dbReference>
<feature type="domain" description="Peptidase S9A N-terminal" evidence="9">
    <location>
        <begin position="52"/>
        <end position="441"/>
    </location>
</feature>
<evidence type="ECO:0000256" key="2">
    <source>
        <dbReference type="ARBA" id="ARBA00005228"/>
    </source>
</evidence>
<dbReference type="EC" id="3.4.21.26" evidence="3"/>
<dbReference type="EMBL" id="JBHSMM010000001">
    <property type="protein sequence ID" value="MFC5438539.1"/>
    <property type="molecule type" value="Genomic_DNA"/>
</dbReference>
<comment type="catalytic activity">
    <reaction evidence="1">
        <text>Hydrolysis of Pro-|-Xaa &gt;&gt; Ala-|-Xaa in oligopeptides.</text>
        <dbReference type="EC" id="3.4.21.26"/>
    </reaction>
</comment>
<feature type="signal peptide" evidence="7">
    <location>
        <begin position="1"/>
        <end position="19"/>
    </location>
</feature>
<evidence type="ECO:0000313" key="10">
    <source>
        <dbReference type="EMBL" id="MFC5438539.1"/>
    </source>
</evidence>
<evidence type="ECO:0000259" key="8">
    <source>
        <dbReference type="Pfam" id="PF00326"/>
    </source>
</evidence>
<protein>
    <recommendedName>
        <fullName evidence="3">prolyl oligopeptidase</fullName>
        <ecNumber evidence="3">3.4.21.26</ecNumber>
    </recommendedName>
</protein>
<sequence>MRQALVVAILMFAPAAACLGQTSTAPTPVTRTPSRDVSLIGQRLLPPPTPARTDRSELHGVTVADPYRWLETPDDPQVQAWISAQNAYTEAELAKMPEGAALTARVRQLAITSTTRSGPVLAGGTLFYLQQTPPQPQPVVIAQAWPDGAAKTLVDPNADHGGTAITGYWPSPKGRYLAYGSAEGGGELTTLHVLDVHSGKLLPDTLPWAGGGTTPQGVAWDADERGFSYVRFVPPVPGKPVEQFNAALAHHTLGQPATADRTVFGRDYSKVAEYVLVDDTASAQAAVLAYEGDGGPAEVFIRRGSAFRPVLGHDANARTAAWVSGRLYVATFADAPRGRIVAVDANGATTTVLPERKGAIQQLAPLGNGFLVVRSEGPDWWVEQYDAKAAFVRRLPLPAHGISVGAIASESGQDKALISYSGWTTPSRWVEYDGRSGSLKTIFQVKPAADYSKVKVQRIDGTSKDGTKIPVTVLSMPGITPNGTRPTILYSYGGFDIPIKPGFVGANLAWLERGGVLAYANIRGGNENGQAWHAQGQKLHKQNVFDDFHAAALALFNTRWTDRAHLGILGGSNGGLLMGSQIVQHPADYRAVVARVGIYDMLRHETDFANGPYNVSEYGSITDLAQFKATLAYSPLQNVKPRTAYPAVLMTTGANDPRVAPWQSRKFAAALQNATSSDQPILLLTRMNAGHGVGAPFSQRVGDTAIGLTFFAHELGLPAK</sequence>
<dbReference type="PROSITE" id="PS00708">
    <property type="entry name" value="PRO_ENDOPEP_SER"/>
    <property type="match status" value="1"/>
</dbReference>
<dbReference type="SUPFAM" id="SSF50993">
    <property type="entry name" value="Peptidase/esterase 'gauge' domain"/>
    <property type="match status" value="1"/>
</dbReference>
<keyword evidence="11" id="KW-1185">Reference proteome</keyword>
<feature type="chain" id="PRO_5046124686" description="prolyl oligopeptidase" evidence="7">
    <location>
        <begin position="20"/>
        <end position="720"/>
    </location>
</feature>
<evidence type="ECO:0000256" key="6">
    <source>
        <dbReference type="ARBA" id="ARBA00022825"/>
    </source>
</evidence>
<keyword evidence="7" id="KW-0732">Signal</keyword>